<dbReference type="PROSITE" id="PS50975">
    <property type="entry name" value="ATP_GRASP"/>
    <property type="match status" value="1"/>
</dbReference>
<dbReference type="SUPFAM" id="SSF51735">
    <property type="entry name" value="NAD(P)-binding Rossmann-fold domains"/>
    <property type="match status" value="1"/>
</dbReference>
<dbReference type="GO" id="GO:0016874">
    <property type="term" value="F:ligase activity"/>
    <property type="evidence" value="ECO:0007669"/>
    <property type="project" value="UniProtKB-KW"/>
</dbReference>
<accession>A0ABU8S4W4</accession>
<dbReference type="SUPFAM" id="SSF56059">
    <property type="entry name" value="Glutathione synthetase ATP-binding domain-like"/>
    <property type="match status" value="1"/>
</dbReference>
<dbReference type="Pfam" id="PF13549">
    <property type="entry name" value="ATP-grasp_5"/>
    <property type="match status" value="1"/>
</dbReference>
<name>A0ABU8S4W4_9SPHN</name>
<reference evidence="4 5" key="1">
    <citation type="submission" date="2024-03" db="EMBL/GenBank/DDBJ databases">
        <authorList>
            <person name="Jo J.-H."/>
        </authorList>
    </citation>
    <scope>NUCLEOTIDE SEQUENCE [LARGE SCALE GENOMIC DNA]</scope>
    <source>
        <strain evidence="4 5">AS3R-12</strain>
    </source>
</reference>
<dbReference type="InterPro" id="IPR013815">
    <property type="entry name" value="ATP_grasp_subdomain_1"/>
</dbReference>
<keyword evidence="2" id="KW-0547">Nucleotide-binding</keyword>
<dbReference type="Pfam" id="PF13380">
    <property type="entry name" value="CoA_binding_2"/>
    <property type="match status" value="1"/>
</dbReference>
<proteinExistence type="predicted"/>
<dbReference type="Proteomes" id="UP001379235">
    <property type="component" value="Unassembled WGS sequence"/>
</dbReference>
<organism evidence="4 5">
    <name type="scientific">Novosphingobium aquae</name>
    <dbReference type="NCBI Taxonomy" id="3133435"/>
    <lineage>
        <taxon>Bacteria</taxon>
        <taxon>Pseudomonadati</taxon>
        <taxon>Pseudomonadota</taxon>
        <taxon>Alphaproteobacteria</taxon>
        <taxon>Sphingomonadales</taxon>
        <taxon>Sphingomonadaceae</taxon>
        <taxon>Novosphingobium</taxon>
    </lineage>
</organism>
<dbReference type="EMBL" id="JBBHJY010000001">
    <property type="protein sequence ID" value="MEJ6008870.1"/>
    <property type="molecule type" value="Genomic_DNA"/>
</dbReference>
<dbReference type="InterPro" id="IPR036291">
    <property type="entry name" value="NAD(P)-bd_dom_sf"/>
</dbReference>
<evidence type="ECO:0000256" key="2">
    <source>
        <dbReference type="PROSITE-ProRule" id="PRU00409"/>
    </source>
</evidence>
<dbReference type="InterPro" id="IPR032875">
    <property type="entry name" value="Succ_CoA_lig_flav_dom"/>
</dbReference>
<dbReference type="Gene3D" id="3.40.50.261">
    <property type="entry name" value="Succinyl-CoA synthetase domains"/>
    <property type="match status" value="2"/>
</dbReference>
<dbReference type="Gene3D" id="3.30.1490.20">
    <property type="entry name" value="ATP-grasp fold, A domain"/>
    <property type="match status" value="1"/>
</dbReference>
<keyword evidence="1" id="KW-0816">Tricarboxylic acid cycle</keyword>
<dbReference type="RefSeq" id="WP_339964544.1">
    <property type="nucleotide sequence ID" value="NZ_JBBHJY010000001.1"/>
</dbReference>
<dbReference type="Pfam" id="PF19045">
    <property type="entry name" value="Ligase_CoA_2"/>
    <property type="match status" value="1"/>
</dbReference>
<feature type="domain" description="ATP-grasp" evidence="3">
    <location>
        <begin position="497"/>
        <end position="548"/>
    </location>
</feature>
<dbReference type="InterPro" id="IPR043938">
    <property type="entry name" value="Ligase_CoA_dom"/>
</dbReference>
<evidence type="ECO:0000313" key="5">
    <source>
        <dbReference type="Proteomes" id="UP001379235"/>
    </source>
</evidence>
<dbReference type="Pfam" id="PF13607">
    <property type="entry name" value="Succ_CoA_lig"/>
    <property type="match status" value="1"/>
</dbReference>
<keyword evidence="5" id="KW-1185">Reference proteome</keyword>
<dbReference type="PANTHER" id="PTHR42793">
    <property type="entry name" value="COA BINDING DOMAIN CONTAINING PROTEIN"/>
    <property type="match status" value="1"/>
</dbReference>
<comment type="caution">
    <text evidence="4">The sequence shown here is derived from an EMBL/GenBank/DDBJ whole genome shotgun (WGS) entry which is preliminary data.</text>
</comment>
<keyword evidence="2" id="KW-0067">ATP-binding</keyword>
<keyword evidence="4" id="KW-0436">Ligase</keyword>
<evidence type="ECO:0000313" key="4">
    <source>
        <dbReference type="EMBL" id="MEJ6008870.1"/>
    </source>
</evidence>
<evidence type="ECO:0000256" key="1">
    <source>
        <dbReference type="ARBA" id="ARBA00022532"/>
    </source>
</evidence>
<dbReference type="SMART" id="SM00881">
    <property type="entry name" value="CoA_binding"/>
    <property type="match status" value="1"/>
</dbReference>
<gene>
    <name evidence="4" type="ORF">WG900_02940</name>
</gene>
<dbReference type="InterPro" id="IPR003781">
    <property type="entry name" value="CoA-bd"/>
</dbReference>
<protein>
    <submittedName>
        <fullName evidence="4">Acetate--CoA ligase family protein</fullName>
    </submittedName>
</protein>
<dbReference type="Gene3D" id="3.40.50.720">
    <property type="entry name" value="NAD(P)-binding Rossmann-like Domain"/>
    <property type="match status" value="1"/>
</dbReference>
<dbReference type="SUPFAM" id="SSF52210">
    <property type="entry name" value="Succinyl-CoA synthetase domains"/>
    <property type="match status" value="2"/>
</dbReference>
<evidence type="ECO:0000259" key="3">
    <source>
        <dbReference type="PROSITE" id="PS50975"/>
    </source>
</evidence>
<dbReference type="InterPro" id="IPR016102">
    <property type="entry name" value="Succinyl-CoA_synth-like"/>
</dbReference>
<dbReference type="Gene3D" id="3.30.470.20">
    <property type="entry name" value="ATP-grasp fold, B domain"/>
    <property type="match status" value="1"/>
</dbReference>
<sequence length="705" mass="73334">MTEGSLPRAAISRLLRPRSVAVIGASDTPGSLGASVLGNLMRNGFAGEVYPINPKRERIGSLKCLASVDNLPEGVDVAVLAIPQAAVLDAVRGLARRGAGGAVIFSAGFAEGGEEGKAQQAEIGRIAAEHGMVIEGPNCLGFVNHVAGIPLTFVETVTLAPEGRRALGIVSQSGAMAAVLSTTFQARDLPVSYSISTGNEAGSGVEDYVDWLVDDDATHVITMIVEQFRKPRRFLAAARRAREAGKPVVLLHPGTSSAARESAATHTGAMAGDYKLMRRKVEREGVIFAETLEELGDISEILIRCAAMARPDVAVLGESGAFKALMLDLTEALEVPLADLNDENAPELRAALPAFVPVSNPLDITAQGLSQPQIYTQTLSALLDDARVGAVVAGIIQTDPVTCKIKIPAILAALEGREIAKPLIYAGLDEGAPVPGEYVAALRSHGVPCFPSTERVFRALARLGKRATLDLSRGETAATPLVRLGEFHGVVAEYQAKDLLGPLGFPFPQGGFAASADAAAAAADKVGYPVAMKAQAQRLGHKSDAGGVILNLADADAVRDAWHRIHANVAAYDASIALDGVLIEKMGARGMEMIVGGRNDPEWGVVVLAGFGGVTAEILQDVCLFTPDMTEAQISAGLMGLKSAALLAGYRGSPRLDVPALAALIGQVGALLASEPGIAEIDLNPVILYPEGDGVVALDALMLVQ</sequence>
<dbReference type="InterPro" id="IPR011761">
    <property type="entry name" value="ATP-grasp"/>
</dbReference>
<dbReference type="PANTHER" id="PTHR42793:SF1">
    <property type="entry name" value="PEPTIDYL-LYSINE N-ACETYLTRANSFERASE PATZ"/>
    <property type="match status" value="1"/>
</dbReference>